<dbReference type="InterPro" id="IPR046528">
    <property type="entry name" value="DUF6593"/>
</dbReference>
<evidence type="ECO:0000259" key="2">
    <source>
        <dbReference type="Pfam" id="PF20236"/>
    </source>
</evidence>
<organism evidence="3 4">
    <name type="scientific">Amanita muscaria (strain Koide BX008)</name>
    <dbReference type="NCBI Taxonomy" id="946122"/>
    <lineage>
        <taxon>Eukaryota</taxon>
        <taxon>Fungi</taxon>
        <taxon>Dikarya</taxon>
        <taxon>Basidiomycota</taxon>
        <taxon>Agaricomycotina</taxon>
        <taxon>Agaricomycetes</taxon>
        <taxon>Agaricomycetidae</taxon>
        <taxon>Agaricales</taxon>
        <taxon>Pluteineae</taxon>
        <taxon>Amanitaceae</taxon>
        <taxon>Amanita</taxon>
    </lineage>
</organism>
<dbReference type="Proteomes" id="UP000054549">
    <property type="component" value="Unassembled WGS sequence"/>
</dbReference>
<name>A0A0C2XR21_AMAMK</name>
<dbReference type="InParanoid" id="A0A0C2XR21"/>
<dbReference type="HOGENOM" id="CLU_1016027_0_0_1"/>
<protein>
    <recommendedName>
        <fullName evidence="2">DUF6593 domain-containing protein</fullName>
    </recommendedName>
</protein>
<dbReference type="AlphaFoldDB" id="A0A0C2XR21"/>
<dbReference type="Pfam" id="PF20236">
    <property type="entry name" value="DUF6593"/>
    <property type="match status" value="1"/>
</dbReference>
<feature type="domain" description="DUF6593" evidence="2">
    <location>
        <begin position="98"/>
        <end position="235"/>
    </location>
</feature>
<accession>A0A0C2XR21</accession>
<evidence type="ECO:0000313" key="3">
    <source>
        <dbReference type="EMBL" id="KIL71668.1"/>
    </source>
</evidence>
<evidence type="ECO:0000256" key="1">
    <source>
        <dbReference type="SAM" id="MobiDB-lite"/>
    </source>
</evidence>
<feature type="region of interest" description="Disordered" evidence="1">
    <location>
        <begin position="1"/>
        <end position="52"/>
    </location>
</feature>
<evidence type="ECO:0000313" key="4">
    <source>
        <dbReference type="Proteomes" id="UP000054549"/>
    </source>
</evidence>
<proteinExistence type="predicted"/>
<dbReference type="EMBL" id="KN818222">
    <property type="protein sequence ID" value="KIL71668.1"/>
    <property type="molecule type" value="Genomic_DNA"/>
</dbReference>
<sequence>MIILSPTEKEDGEPHNSSTSSFPPPPPSHPAIQYGSTTITSPPRYAQTRRPTTNITYSFVQDQDIPNSMILKPPPYFEGHFAPYWIGVNMNCFTPSSYITTIKRGARDGDLVGDFELGIATMKKPTVCIRGNEYLLNDVVEANHKLFRNSWVYKLPEKERSITLCWDEESNNGTKSCFLSSKDRTVANLLAKFLVPTHPRKQGRPQEHTRLEITPHGYDFLDDIIMSVLVLERLRTTPSVVDILSKTLHLPSPRNKRAFLI</sequence>
<reference evidence="3 4" key="1">
    <citation type="submission" date="2014-04" db="EMBL/GenBank/DDBJ databases">
        <title>Evolutionary Origins and Diversification of the Mycorrhizal Mutualists.</title>
        <authorList>
            <consortium name="DOE Joint Genome Institute"/>
            <consortium name="Mycorrhizal Genomics Consortium"/>
            <person name="Kohler A."/>
            <person name="Kuo A."/>
            <person name="Nagy L.G."/>
            <person name="Floudas D."/>
            <person name="Copeland A."/>
            <person name="Barry K.W."/>
            <person name="Cichocki N."/>
            <person name="Veneault-Fourrey C."/>
            <person name="LaButti K."/>
            <person name="Lindquist E.A."/>
            <person name="Lipzen A."/>
            <person name="Lundell T."/>
            <person name="Morin E."/>
            <person name="Murat C."/>
            <person name="Riley R."/>
            <person name="Ohm R."/>
            <person name="Sun H."/>
            <person name="Tunlid A."/>
            <person name="Henrissat B."/>
            <person name="Grigoriev I.V."/>
            <person name="Hibbett D.S."/>
            <person name="Martin F."/>
        </authorList>
    </citation>
    <scope>NUCLEOTIDE SEQUENCE [LARGE SCALE GENOMIC DNA]</scope>
    <source>
        <strain evidence="3 4">Koide BX008</strain>
    </source>
</reference>
<keyword evidence="4" id="KW-1185">Reference proteome</keyword>
<dbReference type="OrthoDB" id="3174721at2759"/>
<gene>
    <name evidence="3" type="ORF">M378DRAFT_115016</name>
</gene>